<keyword evidence="1" id="KW-0596">Phosphopantetheine</keyword>
<keyword evidence="3" id="KW-0812">Transmembrane</keyword>
<dbReference type="GO" id="GO:0031956">
    <property type="term" value="F:medium-chain fatty acid-CoA ligase activity"/>
    <property type="evidence" value="ECO:0007669"/>
    <property type="project" value="TreeGrafter"/>
</dbReference>
<evidence type="ECO:0000256" key="3">
    <source>
        <dbReference type="SAM" id="Phobius"/>
    </source>
</evidence>
<dbReference type="SUPFAM" id="SSF51161">
    <property type="entry name" value="Trimeric LpxA-like enzymes"/>
    <property type="match status" value="3"/>
</dbReference>
<feature type="transmembrane region" description="Helical" evidence="3">
    <location>
        <begin position="1351"/>
        <end position="1376"/>
    </location>
</feature>
<dbReference type="InterPro" id="IPR042099">
    <property type="entry name" value="ANL_N_sf"/>
</dbReference>
<dbReference type="Gene3D" id="3.30.300.30">
    <property type="match status" value="2"/>
</dbReference>
<feature type="transmembrane region" description="Helical" evidence="3">
    <location>
        <begin position="820"/>
        <end position="837"/>
    </location>
</feature>
<feature type="domain" description="Carrier" evidence="4">
    <location>
        <begin position="687"/>
        <end position="761"/>
    </location>
</feature>
<name>K5WLI5_PHACS</name>
<proteinExistence type="predicted"/>
<dbReference type="InterPro" id="IPR036736">
    <property type="entry name" value="ACP-like_sf"/>
</dbReference>
<dbReference type="SUPFAM" id="SSF47336">
    <property type="entry name" value="ACP-like"/>
    <property type="match status" value="1"/>
</dbReference>
<dbReference type="InterPro" id="IPR011004">
    <property type="entry name" value="Trimer_LpxA-like_sf"/>
</dbReference>
<dbReference type="PANTHER" id="PTHR43201">
    <property type="entry name" value="ACYL-COA SYNTHETASE"/>
    <property type="match status" value="1"/>
</dbReference>
<dbReference type="RefSeq" id="XP_007392597.1">
    <property type="nucleotide sequence ID" value="XM_007392535.1"/>
</dbReference>
<dbReference type="HOGENOM" id="CLU_003997_0_0_1"/>
<keyword evidence="6" id="KW-1185">Reference proteome</keyword>
<dbReference type="STRING" id="650164.K5WLI5"/>
<dbReference type="PROSITE" id="PS50075">
    <property type="entry name" value="CARRIER"/>
    <property type="match status" value="1"/>
</dbReference>
<dbReference type="GeneID" id="18912452"/>
<dbReference type="InterPro" id="IPR020806">
    <property type="entry name" value="PKS_PP-bd"/>
</dbReference>
<dbReference type="GO" id="GO:0006631">
    <property type="term" value="P:fatty acid metabolic process"/>
    <property type="evidence" value="ECO:0007669"/>
    <property type="project" value="TreeGrafter"/>
</dbReference>
<accession>K5WLI5</accession>
<dbReference type="KEGG" id="pco:PHACADRAFT_206259"/>
<evidence type="ECO:0000256" key="1">
    <source>
        <dbReference type="ARBA" id="ARBA00022450"/>
    </source>
</evidence>
<evidence type="ECO:0000256" key="2">
    <source>
        <dbReference type="ARBA" id="ARBA00022553"/>
    </source>
</evidence>
<dbReference type="OrthoDB" id="3633556at2759"/>
<dbReference type="SUPFAM" id="SSF56801">
    <property type="entry name" value="Acetyl-CoA synthetase-like"/>
    <property type="match status" value="2"/>
</dbReference>
<dbReference type="InterPro" id="IPR045851">
    <property type="entry name" value="AMP-bd_C_sf"/>
</dbReference>
<dbReference type="GO" id="GO:0031177">
    <property type="term" value="F:phosphopantetheine binding"/>
    <property type="evidence" value="ECO:0007669"/>
    <property type="project" value="InterPro"/>
</dbReference>
<feature type="transmembrane region" description="Helical" evidence="3">
    <location>
        <begin position="1027"/>
        <end position="1052"/>
    </location>
</feature>
<dbReference type="InterPro" id="IPR009081">
    <property type="entry name" value="PP-bd_ACP"/>
</dbReference>
<dbReference type="Gene3D" id="1.10.1200.10">
    <property type="entry name" value="ACP-like"/>
    <property type="match status" value="1"/>
</dbReference>
<keyword evidence="2" id="KW-0597">Phosphoprotein</keyword>
<protein>
    <recommendedName>
        <fullName evidence="4">Carrier domain-containing protein</fullName>
    </recommendedName>
</protein>
<evidence type="ECO:0000259" key="4">
    <source>
        <dbReference type="PROSITE" id="PS50075"/>
    </source>
</evidence>
<sequence>MSIPLSFVRELPAPPDELSLGDLLVESVTNNGRVDTFFDCLPSTTKPALYSPNTMRKPLCHNVIRDFVSTFVFPVSSPTKRLGPNDRIMVALPTTPENGLALLALASYHTTAPVNATCTASELFEDAERLGAKAVLATRDAEDRLELKNIKEKLGCEIVYLEERSDGPTGLFDLTLMDFPDDVTIGYDEEKCQPSQLHGLDDQSLVLHTSGTSGKKKVVPYTLRSLIVGTCAVMTSWDLKEDDINMNMMPLFHVGGIVRNLFAPILSGGAAVMCAGFDAAAFWSLSTELGTTWYYAAPTMHQAILNSRPDSIVPSRATKYRLICNAAGGLLPVLAEELRNTFGATILPSYGSTECMPIASPPTTYKLERPGCSGIACGPYLSIRDPLNLERELPRGQTGAVSVRGLPTFVGYEKESTRDVPLDTSAFSSEGWFDSGDCGYMDKDGYLFITGRSKEIINRGGEVISPFEIEEAVLVVAKERVKMTLSFSVEHDVLQEAIGVVIVPAQGMPRISLAELQDLLKEQLHPSKWPFLVIYMDDLPKNNAGKPLRIKLAQRLNIGMLNDGVPALHRHYEANAPDKNVPLSEPIPCNRVSFDMDEMKQALCNVPSVEEVAVRMQEDGTLDAFIYTEDEALDSDKIKGELKGVLPGYSIPNSVYVFNEPLPKSNGEVNFHAMEETIEQKNAANMSGRALLVRDIIAGLLQKDAAMISGDSDFFLLGGNSLLLGRLSYAIRKETGASLKVSDLFTNSTVNGLAALIDQEVKNFMAAASDRQDEQGKVYESRPVFGEAYQENIKHRSQYNPLCLLVQAIPTLFFYPLKAAWNWTVILIFLAFISDYLDSNYWTRAVALLTSITLARLSSRIICPVAAIIFKWLVIGRYKPDQYEMYSVYYLRWWIVNQSLRSAGRGIFAAHPKGINLYCRLLGAKIGKDVYIDKTATLGEYDLLEFKDGCRVDKALVRGFCVEREGHFRLANIVIGQNATINTYTQIAPGAVIPDGAVFGPHASSHEQPSPESFVKYNRTVFRRPHILLRLFIGLPIILGVIFLSYIPWFAILYGMVHNVKLRESGLNSVESVITWFAYPTRVLFHIVARMLRVVAAPIIQVFFGIIVKRIMGLNEPGPVEEQSQFTLLRRYINSVLLSQYTLRHAFDVLGTHYEMTSIVFRAMGAKIGKRVYWPGSGIYCPDPELLEIGDDVVFGSRSEIFTTDNFGTERINVGNGAMIADRVVLLPGTHVGKRTVMGSGSLGKRGGVYEDGSTWMGNDGGEAAMFSKGLGVELDEDTITPFGRAFYKREATYFVFPYPLLVVINTALSCLSAAWWAIGAVTAAQVLRQLYIHVPYLHLFHASWYRPATLYGLIACIFVITMTLQSLVALAWVIVWKWLVIRRRKEGSCPWDTSSYCQRWQLHLTLSKPLYRGHGNGGVLATLTGSAYIAWFYRALGAKIGKNCTIWAGGRVGLMTEPDLVELGDRVSLDECSVVAHINSRGMFALNRLRIGTGCAMRTGSRLLSGAQMEDYSMLMEHALLPSGDIAEGGGVYVGWPARVVDTRRGSTASTVVGSDEDVYSKTQ</sequence>
<dbReference type="Gene3D" id="3.40.50.12780">
    <property type="entry name" value="N-terminal domain of ligase-like"/>
    <property type="match status" value="1"/>
</dbReference>
<dbReference type="SMART" id="SM00823">
    <property type="entry name" value="PKS_PP"/>
    <property type="match status" value="1"/>
</dbReference>
<reference evidence="5 6" key="1">
    <citation type="journal article" date="2012" name="BMC Genomics">
        <title>Comparative genomics of the white-rot fungi, Phanerochaete carnosa and P. chrysosporium, to elucidate the genetic basis of the distinct wood types they colonize.</title>
        <authorList>
            <person name="Suzuki H."/>
            <person name="MacDonald J."/>
            <person name="Syed K."/>
            <person name="Salamov A."/>
            <person name="Hori C."/>
            <person name="Aerts A."/>
            <person name="Henrissat B."/>
            <person name="Wiebenga A."/>
            <person name="vanKuyk P.A."/>
            <person name="Barry K."/>
            <person name="Lindquist E."/>
            <person name="LaButti K."/>
            <person name="Lapidus A."/>
            <person name="Lucas S."/>
            <person name="Coutinho P."/>
            <person name="Gong Y."/>
            <person name="Samejima M."/>
            <person name="Mahadevan R."/>
            <person name="Abou-Zaid M."/>
            <person name="de Vries R.P."/>
            <person name="Igarashi K."/>
            <person name="Yadav J.S."/>
            <person name="Grigoriev I.V."/>
            <person name="Master E.R."/>
        </authorList>
    </citation>
    <scope>NUCLEOTIDE SEQUENCE [LARGE SCALE GENOMIC DNA]</scope>
    <source>
        <strain evidence="5 6">HHB-10118-sp</strain>
    </source>
</reference>
<dbReference type="PANTHER" id="PTHR43201:SF10">
    <property type="entry name" value="CARRIER DOMAIN-CONTAINING PROTEIN"/>
    <property type="match status" value="1"/>
</dbReference>
<dbReference type="Gene3D" id="2.160.10.10">
    <property type="entry name" value="Hexapeptide repeat proteins"/>
    <property type="match status" value="3"/>
</dbReference>
<feature type="transmembrane region" description="Helical" evidence="3">
    <location>
        <begin position="1294"/>
        <end position="1319"/>
    </location>
</feature>
<dbReference type="Pfam" id="PF00550">
    <property type="entry name" value="PP-binding"/>
    <property type="match status" value="1"/>
</dbReference>
<dbReference type="Pfam" id="PF00501">
    <property type="entry name" value="AMP-binding"/>
    <property type="match status" value="1"/>
</dbReference>
<evidence type="ECO:0000313" key="5">
    <source>
        <dbReference type="EMBL" id="EKM60049.1"/>
    </source>
</evidence>
<dbReference type="InParanoid" id="K5WLI5"/>
<gene>
    <name evidence="5" type="ORF">PHACADRAFT_206259</name>
</gene>
<dbReference type="InterPro" id="IPR000873">
    <property type="entry name" value="AMP-dep_synth/lig_dom"/>
</dbReference>
<keyword evidence="3" id="KW-0472">Membrane</keyword>
<keyword evidence="3" id="KW-1133">Transmembrane helix</keyword>
<feature type="transmembrane region" description="Helical" evidence="3">
    <location>
        <begin position="1083"/>
        <end position="1108"/>
    </location>
</feature>
<dbReference type="EMBL" id="JH930469">
    <property type="protein sequence ID" value="EKM60049.1"/>
    <property type="molecule type" value="Genomic_DNA"/>
</dbReference>
<evidence type="ECO:0000313" key="6">
    <source>
        <dbReference type="Proteomes" id="UP000008370"/>
    </source>
</evidence>
<organism evidence="5 6">
    <name type="scientific">Phanerochaete carnosa (strain HHB-10118-sp)</name>
    <name type="common">White-rot fungus</name>
    <name type="synonym">Peniophora carnosa</name>
    <dbReference type="NCBI Taxonomy" id="650164"/>
    <lineage>
        <taxon>Eukaryota</taxon>
        <taxon>Fungi</taxon>
        <taxon>Dikarya</taxon>
        <taxon>Basidiomycota</taxon>
        <taxon>Agaricomycotina</taxon>
        <taxon>Agaricomycetes</taxon>
        <taxon>Polyporales</taxon>
        <taxon>Phanerochaetaceae</taxon>
        <taxon>Phanerochaete</taxon>
    </lineage>
</organism>
<dbReference type="Proteomes" id="UP000008370">
    <property type="component" value="Unassembled WGS sequence"/>
</dbReference>